<dbReference type="NCBIfam" id="TIGR02893">
    <property type="entry name" value="spore_yabQ"/>
    <property type="match status" value="1"/>
</dbReference>
<dbReference type="RefSeq" id="WP_034324462.1">
    <property type="nucleotide sequence ID" value="NZ_JOTP01000029.1"/>
</dbReference>
<name>A0A081L7G2_9BACI</name>
<dbReference type="InterPro" id="IPR019074">
    <property type="entry name" value="YabQ"/>
</dbReference>
<dbReference type="eggNOG" id="ENOG5032RAH">
    <property type="taxonomic scope" value="Bacteria"/>
</dbReference>
<comment type="caution">
    <text evidence="2">The sequence shown here is derived from an EMBL/GenBank/DDBJ whole genome shotgun (WGS) entry which is preliminary data.</text>
</comment>
<feature type="transmembrane region" description="Helical" evidence="1">
    <location>
        <begin position="39"/>
        <end position="61"/>
    </location>
</feature>
<gene>
    <name evidence="2" type="ORF">BA70_10070</name>
</gene>
<feature type="transmembrane region" description="Helical" evidence="1">
    <location>
        <begin position="91"/>
        <end position="109"/>
    </location>
</feature>
<organism evidence="2 3">
    <name type="scientific">Bacillus zhangzhouensis</name>
    <dbReference type="NCBI Taxonomy" id="1178540"/>
    <lineage>
        <taxon>Bacteria</taxon>
        <taxon>Bacillati</taxon>
        <taxon>Bacillota</taxon>
        <taxon>Bacilli</taxon>
        <taxon>Bacillales</taxon>
        <taxon>Bacillaceae</taxon>
        <taxon>Bacillus</taxon>
    </lineage>
</organism>
<keyword evidence="2" id="KW-0946">Virion</keyword>
<accession>A0A081L7G2</accession>
<protein>
    <submittedName>
        <fullName evidence="2">Spore coat protein</fullName>
    </submittedName>
</protein>
<dbReference type="Pfam" id="PF09578">
    <property type="entry name" value="Spore_YabQ"/>
    <property type="match status" value="1"/>
</dbReference>
<proteinExistence type="predicted"/>
<dbReference type="EMBL" id="JOTP01000029">
    <property type="protein sequence ID" value="KEP25188.1"/>
    <property type="molecule type" value="Genomic_DNA"/>
</dbReference>
<sequence length="212" mass="25238">MTLTVQFYTMLSMAAMGIWLGASLDTYKLFVNREKTAKWLLVIHDVLFWMVQGLLFFYVLLLTNEGEFRLYIFLAVALGFSMYQALMKQLYINILKFITMCIYQTVLILKRLVMSIVFQPIRWIVTMVISVILFLFHLLLRLVRFTFRLVWKVLSIVCYPLIWLLNVTIIHRIPEKWRTSVRLFFSKGAGILQGTKKLSRTIKTKWKQFWTK</sequence>
<keyword evidence="2" id="KW-0167">Capsid protein</keyword>
<dbReference type="OrthoDB" id="1653819at2"/>
<keyword evidence="1" id="KW-0812">Transmembrane</keyword>
<evidence type="ECO:0000313" key="3">
    <source>
        <dbReference type="Proteomes" id="UP000028091"/>
    </source>
</evidence>
<keyword evidence="3" id="KW-1185">Reference proteome</keyword>
<feature type="transmembrane region" description="Helical" evidence="1">
    <location>
        <begin position="121"/>
        <end position="143"/>
    </location>
</feature>
<feature type="transmembrane region" description="Helical" evidence="1">
    <location>
        <begin position="149"/>
        <end position="170"/>
    </location>
</feature>
<feature type="transmembrane region" description="Helical" evidence="1">
    <location>
        <begin position="7"/>
        <end position="27"/>
    </location>
</feature>
<keyword evidence="1" id="KW-1133">Transmembrane helix</keyword>
<dbReference type="AlphaFoldDB" id="A0A081L7G2"/>
<evidence type="ECO:0000256" key="1">
    <source>
        <dbReference type="SAM" id="Phobius"/>
    </source>
</evidence>
<reference evidence="2 3" key="1">
    <citation type="submission" date="2012-09" db="EMBL/GenBank/DDBJ databases">
        <title>Genome Sequence of Bacillus sp. DW5-4.</title>
        <authorList>
            <person name="Lai Q."/>
            <person name="Liu Y."/>
            <person name="Shao Z."/>
        </authorList>
    </citation>
    <scope>NUCLEOTIDE SEQUENCE [LARGE SCALE GENOMIC DNA]</scope>
    <source>
        <strain evidence="2 3">DW5-4</strain>
    </source>
</reference>
<feature type="transmembrane region" description="Helical" evidence="1">
    <location>
        <begin position="68"/>
        <end position="85"/>
    </location>
</feature>
<keyword evidence="1" id="KW-0472">Membrane</keyword>
<dbReference type="Proteomes" id="UP000028091">
    <property type="component" value="Unassembled WGS sequence"/>
</dbReference>
<evidence type="ECO:0000313" key="2">
    <source>
        <dbReference type="EMBL" id="KEP25188.1"/>
    </source>
</evidence>